<keyword evidence="2" id="KW-1185">Reference proteome</keyword>
<proteinExistence type="predicted"/>
<reference evidence="1 2" key="1">
    <citation type="submission" date="2015-10" db="EMBL/GenBank/DDBJ databases">
        <title>Pseudomonas helleri sp. nov. and Pseudomonas weihenstephanensis sp. nov., isolated from raw cows milk.</title>
        <authorList>
            <person name="Von Neubeck M."/>
            <person name="Huptas C."/>
            <person name="Wenning M."/>
            <person name="Scherer S."/>
        </authorList>
    </citation>
    <scope>NUCLEOTIDE SEQUENCE [LARGE SCALE GENOMIC DNA]</scope>
    <source>
        <strain evidence="1 2">BSTT44</strain>
    </source>
</reference>
<dbReference type="RefSeq" id="WP_055103141.1">
    <property type="nucleotide sequence ID" value="NZ_LLWH01000168.1"/>
</dbReference>
<dbReference type="Proteomes" id="UP000050342">
    <property type="component" value="Unassembled WGS sequence"/>
</dbReference>
<protein>
    <submittedName>
        <fullName evidence="1">Cell division protein FtsQ</fullName>
    </submittedName>
</protein>
<evidence type="ECO:0000313" key="1">
    <source>
        <dbReference type="EMBL" id="KQB53421.1"/>
    </source>
</evidence>
<accession>A0A0Q0YVW8</accession>
<name>A0A0Q0YVW8_9PSED</name>
<dbReference type="AlphaFoldDB" id="A0A0Q0YVW8"/>
<dbReference type="GO" id="GO:0051301">
    <property type="term" value="P:cell division"/>
    <property type="evidence" value="ECO:0007669"/>
    <property type="project" value="UniProtKB-KW"/>
</dbReference>
<evidence type="ECO:0000313" key="2">
    <source>
        <dbReference type="Proteomes" id="UP000050342"/>
    </source>
</evidence>
<comment type="caution">
    <text evidence="1">The sequence shown here is derived from an EMBL/GenBank/DDBJ whole genome shotgun (WGS) entry which is preliminary data.</text>
</comment>
<keyword evidence="1" id="KW-0132">Cell division</keyword>
<dbReference type="STRING" id="1563157.AQS70_10635"/>
<organism evidence="1 2">
    <name type="scientific">Pseudomonas endophytica</name>
    <dbReference type="NCBI Taxonomy" id="1563157"/>
    <lineage>
        <taxon>Bacteria</taxon>
        <taxon>Pseudomonadati</taxon>
        <taxon>Pseudomonadota</taxon>
        <taxon>Gammaproteobacteria</taxon>
        <taxon>Pseudomonadales</taxon>
        <taxon>Pseudomonadaceae</taxon>
        <taxon>Pseudomonas</taxon>
    </lineage>
</organism>
<dbReference type="OrthoDB" id="8717310at2"/>
<dbReference type="EMBL" id="LLWH01000168">
    <property type="protein sequence ID" value="KQB53421.1"/>
    <property type="molecule type" value="Genomic_DNA"/>
</dbReference>
<feature type="non-terminal residue" evidence="1">
    <location>
        <position position="181"/>
    </location>
</feature>
<keyword evidence="1" id="KW-0131">Cell cycle</keyword>
<sequence length="181" mass="18836">MAASLLAGMTILMIGDSHLATPGYLITSLHEDLVAQGAKVHTLGVCGSNAGDWLKASPAGQCGAAERRDSGKVVVLSDKTATKPISELIAADKPDLVLVVLGDTMAGYDKPDFPKTWAWQQTKALTAAIAATGTRCVWVGPNRGSDGGKYKKTVGRAEVVSSFLATNVAPCDYIASLKFSV</sequence>
<gene>
    <name evidence="1" type="ORF">AQS70_10635</name>
</gene>
<dbReference type="SUPFAM" id="SSF52266">
    <property type="entry name" value="SGNH hydrolase"/>
    <property type="match status" value="1"/>
</dbReference>